<keyword evidence="4 6" id="KW-1133">Transmembrane helix</keyword>
<evidence type="ECO:0000256" key="6">
    <source>
        <dbReference type="SAM" id="Phobius"/>
    </source>
</evidence>
<evidence type="ECO:0000256" key="2">
    <source>
        <dbReference type="ARBA" id="ARBA00022475"/>
    </source>
</evidence>
<feature type="transmembrane region" description="Helical" evidence="6">
    <location>
        <begin position="165"/>
        <end position="184"/>
    </location>
</feature>
<evidence type="ECO:0000256" key="3">
    <source>
        <dbReference type="ARBA" id="ARBA00022692"/>
    </source>
</evidence>
<dbReference type="InterPro" id="IPR037185">
    <property type="entry name" value="EmrE-like"/>
</dbReference>
<evidence type="ECO:0000256" key="4">
    <source>
        <dbReference type="ARBA" id="ARBA00022989"/>
    </source>
</evidence>
<dbReference type="Proteomes" id="UP000516361">
    <property type="component" value="Chromosome"/>
</dbReference>
<evidence type="ECO:0000256" key="1">
    <source>
        <dbReference type="ARBA" id="ARBA00004651"/>
    </source>
</evidence>
<feature type="transmembrane region" description="Helical" evidence="6">
    <location>
        <begin position="59"/>
        <end position="78"/>
    </location>
</feature>
<sequence length="275" mass="30931">MKKNYIALLMAAVIMGSTFPIQKLGLINISPLQYIIFRFGIASLISFFIFGYGKFLESFFLGLVLSFSYITQIIGLTYTTSSKSGFIVSQYVVLVPIFSYFLEREKISKNQLISFLLSIVGSYLLTGGIAGFNFGDMLMFLCAIGFSLHIVLITKFSKVVEEKKLLFFQFFTVTIISVFLSFVFKIKYVFNFTSLNSILYVGTIGTVLVIFLQLKYQKKVGSNLTVLLFLAQPIVSSFLSILILHEEFTIIQVFGAFLLMLAVVISTLKLSQKNV</sequence>
<dbReference type="PANTHER" id="PTHR42920:SF5">
    <property type="entry name" value="EAMA DOMAIN-CONTAINING PROTEIN"/>
    <property type="match status" value="1"/>
</dbReference>
<gene>
    <name evidence="8" type="ORF">OSSY52_18540</name>
</gene>
<dbReference type="AlphaFoldDB" id="A0A7G1G9P9"/>
<name>A0A7G1G9P9_9BACT</name>
<keyword evidence="3 6" id="KW-0812">Transmembrane</keyword>
<keyword evidence="5 6" id="KW-0472">Membrane</keyword>
<feature type="domain" description="EamA" evidence="7">
    <location>
        <begin position="134"/>
        <end position="267"/>
    </location>
</feature>
<dbReference type="Pfam" id="PF00892">
    <property type="entry name" value="EamA"/>
    <property type="match status" value="2"/>
</dbReference>
<accession>A0A7G1G9P9</accession>
<evidence type="ECO:0000259" key="7">
    <source>
        <dbReference type="Pfam" id="PF00892"/>
    </source>
</evidence>
<feature type="transmembrane region" description="Helical" evidence="6">
    <location>
        <begin position="84"/>
        <end position="102"/>
    </location>
</feature>
<dbReference type="InterPro" id="IPR051258">
    <property type="entry name" value="Diverse_Substrate_Transporter"/>
</dbReference>
<comment type="subcellular location">
    <subcellularLocation>
        <location evidence="1">Cell membrane</location>
        <topology evidence="1">Multi-pass membrane protein</topology>
    </subcellularLocation>
</comment>
<dbReference type="PANTHER" id="PTHR42920">
    <property type="entry name" value="OS03G0707200 PROTEIN-RELATED"/>
    <property type="match status" value="1"/>
</dbReference>
<dbReference type="InParanoid" id="A0A7G1G9P9"/>
<keyword evidence="2" id="KW-1003">Cell membrane</keyword>
<evidence type="ECO:0000313" key="9">
    <source>
        <dbReference type="Proteomes" id="UP000516361"/>
    </source>
</evidence>
<dbReference type="EMBL" id="AP018712">
    <property type="protein sequence ID" value="BBE31713.1"/>
    <property type="molecule type" value="Genomic_DNA"/>
</dbReference>
<proteinExistence type="predicted"/>
<dbReference type="FunCoup" id="A0A7G1G9P9">
    <property type="interactions" value="34"/>
</dbReference>
<feature type="transmembrane region" description="Helical" evidence="6">
    <location>
        <begin position="34"/>
        <end position="52"/>
    </location>
</feature>
<evidence type="ECO:0000313" key="8">
    <source>
        <dbReference type="EMBL" id="BBE31713.1"/>
    </source>
</evidence>
<organism evidence="8 9">
    <name type="scientific">Tepiditoga spiralis</name>
    <dbReference type="NCBI Taxonomy" id="2108365"/>
    <lineage>
        <taxon>Bacteria</taxon>
        <taxon>Thermotogati</taxon>
        <taxon>Thermotogota</taxon>
        <taxon>Thermotogae</taxon>
        <taxon>Petrotogales</taxon>
        <taxon>Petrotogaceae</taxon>
        <taxon>Tepiditoga</taxon>
    </lineage>
</organism>
<reference evidence="8 9" key="1">
    <citation type="submission" date="2018-06" db="EMBL/GenBank/DDBJ databases">
        <title>Genome sequencing of Oceanotoga sp. sy52.</title>
        <authorList>
            <person name="Mori K."/>
        </authorList>
    </citation>
    <scope>NUCLEOTIDE SEQUENCE [LARGE SCALE GENOMIC DNA]</scope>
    <source>
        <strain evidence="9">sy52</strain>
    </source>
</reference>
<feature type="transmembrane region" description="Helical" evidence="6">
    <location>
        <begin position="190"/>
        <end position="212"/>
    </location>
</feature>
<dbReference type="RefSeq" id="WP_190614439.1">
    <property type="nucleotide sequence ID" value="NZ_AP018712.1"/>
</dbReference>
<evidence type="ECO:0000256" key="5">
    <source>
        <dbReference type="ARBA" id="ARBA00023136"/>
    </source>
</evidence>
<feature type="transmembrane region" description="Helical" evidence="6">
    <location>
        <begin position="250"/>
        <end position="270"/>
    </location>
</feature>
<dbReference type="KEGG" id="ocy:OSSY52_18540"/>
<feature type="transmembrane region" description="Helical" evidence="6">
    <location>
        <begin position="137"/>
        <end position="153"/>
    </location>
</feature>
<dbReference type="SUPFAM" id="SSF103481">
    <property type="entry name" value="Multidrug resistance efflux transporter EmrE"/>
    <property type="match status" value="2"/>
</dbReference>
<dbReference type="GO" id="GO:0005886">
    <property type="term" value="C:plasma membrane"/>
    <property type="evidence" value="ECO:0007669"/>
    <property type="project" value="UniProtKB-SubCell"/>
</dbReference>
<protein>
    <submittedName>
        <fullName evidence="8">Membrane protein</fullName>
    </submittedName>
</protein>
<keyword evidence="9" id="KW-1185">Reference proteome</keyword>
<feature type="transmembrane region" description="Helical" evidence="6">
    <location>
        <begin position="114"/>
        <end position="131"/>
    </location>
</feature>
<feature type="domain" description="EamA" evidence="7">
    <location>
        <begin position="5"/>
        <end position="126"/>
    </location>
</feature>
<feature type="transmembrane region" description="Helical" evidence="6">
    <location>
        <begin position="224"/>
        <end position="244"/>
    </location>
</feature>
<dbReference type="InterPro" id="IPR000620">
    <property type="entry name" value="EamA_dom"/>
</dbReference>